<proteinExistence type="predicted"/>
<protein>
    <submittedName>
        <fullName evidence="1">Uncharacterized protein</fullName>
    </submittedName>
</protein>
<name>A0A8S5M9J9_9CAUD</name>
<sequence length="45" mass="5139">MGCGRDSAWLLLSLMRRKTAFSSQYRMAANSHKLHNILRSSLCNI</sequence>
<organism evidence="1">
    <name type="scientific">Siphoviridae sp. cte421</name>
    <dbReference type="NCBI Taxonomy" id="2826402"/>
    <lineage>
        <taxon>Viruses</taxon>
        <taxon>Duplodnaviria</taxon>
        <taxon>Heunggongvirae</taxon>
        <taxon>Uroviricota</taxon>
        <taxon>Caudoviricetes</taxon>
    </lineage>
</organism>
<evidence type="ECO:0000313" key="1">
    <source>
        <dbReference type="EMBL" id="DAD78926.1"/>
    </source>
</evidence>
<accession>A0A8S5M9J9</accession>
<reference evidence="1" key="1">
    <citation type="journal article" date="2021" name="Proc. Natl. Acad. Sci. U.S.A.">
        <title>A Catalog of Tens of Thousands of Viruses from Human Metagenomes Reveals Hidden Associations with Chronic Diseases.</title>
        <authorList>
            <person name="Tisza M.J."/>
            <person name="Buck C.B."/>
        </authorList>
    </citation>
    <scope>NUCLEOTIDE SEQUENCE</scope>
    <source>
        <strain evidence="1">Cte421</strain>
    </source>
</reference>
<dbReference type="EMBL" id="BK014854">
    <property type="protein sequence ID" value="DAD78926.1"/>
    <property type="molecule type" value="Genomic_DNA"/>
</dbReference>